<evidence type="ECO:0000313" key="4">
    <source>
        <dbReference type="EMBL" id="GAA4191063.1"/>
    </source>
</evidence>
<evidence type="ECO:0000259" key="3">
    <source>
        <dbReference type="Pfam" id="PF21725"/>
    </source>
</evidence>
<feature type="transmembrane region" description="Helical" evidence="2">
    <location>
        <begin position="211"/>
        <end position="235"/>
    </location>
</feature>
<evidence type="ECO:0000256" key="1">
    <source>
        <dbReference type="SAM" id="MobiDB-lite"/>
    </source>
</evidence>
<feature type="domain" description="Putative T7SS secretion signal" evidence="3">
    <location>
        <begin position="10"/>
        <end position="175"/>
    </location>
</feature>
<feature type="region of interest" description="Disordered" evidence="1">
    <location>
        <begin position="107"/>
        <end position="143"/>
    </location>
</feature>
<organism evidence="4 5">
    <name type="scientific">Gryllotalpicola kribbensis</name>
    <dbReference type="NCBI Taxonomy" id="993084"/>
    <lineage>
        <taxon>Bacteria</taxon>
        <taxon>Bacillati</taxon>
        <taxon>Actinomycetota</taxon>
        <taxon>Actinomycetes</taxon>
        <taxon>Micrococcales</taxon>
        <taxon>Microbacteriaceae</taxon>
        <taxon>Gryllotalpicola</taxon>
    </lineage>
</organism>
<sequence length="469" mass="49621">MADTEYAPLKGDPDLLATKAAHYQSVAAEIARSVQTLTKIQGEKMTSKAIDKLRESSGDVADDITKAYDRYDTTAKALAAYAVELRGAQDDAKTAIAQIEEKQAAADAANRSASTAQDAADTATDDQKTDAQKTAQQAQTAADDANSALTAAHNLWHAAHDRKVAAAKTAASAIDGVVNGKGNHGLKDSWWDNWGSKVYDIIKQVCKWAGVLSIFFGWIPIIGQILLVLAAIGAVLDLIDAVVAAITGDGSVFDIIMAVVGVALTFVGGAAFARLAKELKAVTAIKAGEKVFGGAVTDIKAARTFKSISGGEKRIATIVTDSRKVMKQTSFRDVELDMLKDSTKQFRPDLSMEAIAKLKPTSLADTFKKAFEEGIIPNPQKLLKLNGDFVAGARYIAMDPKMLKSAEVAVPLFGTSIYQADQTYKAVSGYISDGQDSPGKLATSLGGDPVGATSSIISDIRSLEWKNNG</sequence>
<feature type="transmembrane region" description="Helical" evidence="2">
    <location>
        <begin position="255"/>
        <end position="276"/>
    </location>
</feature>
<keyword evidence="5" id="KW-1185">Reference proteome</keyword>
<dbReference type="RefSeq" id="WP_344776672.1">
    <property type="nucleotide sequence ID" value="NZ_BAABBX010000015.1"/>
</dbReference>
<dbReference type="InterPro" id="IPR049082">
    <property type="entry name" value="T7SS_signal"/>
</dbReference>
<keyword evidence="2" id="KW-0812">Transmembrane</keyword>
<feature type="compositionally biased region" description="Low complexity" evidence="1">
    <location>
        <begin position="132"/>
        <end position="143"/>
    </location>
</feature>
<proteinExistence type="predicted"/>
<protein>
    <recommendedName>
        <fullName evidence="3">Putative T7SS secretion signal domain-containing protein</fullName>
    </recommendedName>
</protein>
<dbReference type="Proteomes" id="UP001500213">
    <property type="component" value="Unassembled WGS sequence"/>
</dbReference>
<dbReference type="EMBL" id="BAABBX010000015">
    <property type="protein sequence ID" value="GAA4191063.1"/>
    <property type="molecule type" value="Genomic_DNA"/>
</dbReference>
<evidence type="ECO:0000256" key="2">
    <source>
        <dbReference type="SAM" id="Phobius"/>
    </source>
</evidence>
<keyword evidence="2" id="KW-1133">Transmembrane helix</keyword>
<dbReference type="Pfam" id="PF21725">
    <property type="entry name" value="T7SS_signal"/>
    <property type="match status" value="1"/>
</dbReference>
<gene>
    <name evidence="4" type="ORF">GCM10022288_21340</name>
</gene>
<feature type="compositionally biased region" description="Low complexity" evidence="1">
    <location>
        <begin position="107"/>
        <end position="122"/>
    </location>
</feature>
<name>A0ABP8AUT0_9MICO</name>
<accession>A0ABP8AUT0</accession>
<comment type="caution">
    <text evidence="4">The sequence shown here is derived from an EMBL/GenBank/DDBJ whole genome shotgun (WGS) entry which is preliminary data.</text>
</comment>
<reference evidence="5" key="1">
    <citation type="journal article" date="2019" name="Int. J. Syst. Evol. Microbiol.">
        <title>The Global Catalogue of Microorganisms (GCM) 10K type strain sequencing project: providing services to taxonomists for standard genome sequencing and annotation.</title>
        <authorList>
            <consortium name="The Broad Institute Genomics Platform"/>
            <consortium name="The Broad Institute Genome Sequencing Center for Infectious Disease"/>
            <person name="Wu L."/>
            <person name="Ma J."/>
        </authorList>
    </citation>
    <scope>NUCLEOTIDE SEQUENCE [LARGE SCALE GENOMIC DNA]</scope>
    <source>
        <strain evidence="5">JCM 17593</strain>
    </source>
</reference>
<evidence type="ECO:0000313" key="5">
    <source>
        <dbReference type="Proteomes" id="UP001500213"/>
    </source>
</evidence>
<keyword evidence="2" id="KW-0472">Membrane</keyword>